<evidence type="ECO:0000313" key="1">
    <source>
        <dbReference type="EMBL" id="JAH72299.1"/>
    </source>
</evidence>
<organism evidence="1">
    <name type="scientific">Anguilla anguilla</name>
    <name type="common">European freshwater eel</name>
    <name type="synonym">Muraena anguilla</name>
    <dbReference type="NCBI Taxonomy" id="7936"/>
    <lineage>
        <taxon>Eukaryota</taxon>
        <taxon>Metazoa</taxon>
        <taxon>Chordata</taxon>
        <taxon>Craniata</taxon>
        <taxon>Vertebrata</taxon>
        <taxon>Euteleostomi</taxon>
        <taxon>Actinopterygii</taxon>
        <taxon>Neopterygii</taxon>
        <taxon>Teleostei</taxon>
        <taxon>Anguilliformes</taxon>
        <taxon>Anguillidae</taxon>
        <taxon>Anguilla</taxon>
    </lineage>
</organism>
<accession>A0A0E9V2G2</accession>
<reference evidence="1" key="2">
    <citation type="journal article" date="2015" name="Fish Shellfish Immunol.">
        <title>Early steps in the European eel (Anguilla anguilla)-Vibrio vulnificus interaction in the gills: Role of the RtxA13 toxin.</title>
        <authorList>
            <person name="Callol A."/>
            <person name="Pajuelo D."/>
            <person name="Ebbesson L."/>
            <person name="Teles M."/>
            <person name="MacKenzie S."/>
            <person name="Amaro C."/>
        </authorList>
    </citation>
    <scope>NUCLEOTIDE SEQUENCE</scope>
</reference>
<dbReference type="AlphaFoldDB" id="A0A0E9V2G2"/>
<proteinExistence type="predicted"/>
<protein>
    <submittedName>
        <fullName evidence="1">Uncharacterized protein</fullName>
    </submittedName>
</protein>
<sequence length="31" mass="3319">MVLFATGVREGSSCQSHVTAVLFDMFVVSEA</sequence>
<dbReference type="EMBL" id="GBXM01036278">
    <property type="protein sequence ID" value="JAH72299.1"/>
    <property type="molecule type" value="Transcribed_RNA"/>
</dbReference>
<reference evidence="1" key="1">
    <citation type="submission" date="2014-11" db="EMBL/GenBank/DDBJ databases">
        <authorList>
            <person name="Amaro Gonzalez C."/>
        </authorList>
    </citation>
    <scope>NUCLEOTIDE SEQUENCE</scope>
</reference>
<name>A0A0E9V2G2_ANGAN</name>